<evidence type="ECO:0000313" key="9">
    <source>
        <dbReference type="Proteomes" id="UP000031135"/>
    </source>
</evidence>
<keyword evidence="5" id="KW-0520">NAD</keyword>
<dbReference type="SUPFAM" id="SSF51905">
    <property type="entry name" value="FAD/NAD(P)-binding domain"/>
    <property type="match status" value="1"/>
</dbReference>
<keyword evidence="6" id="KW-1133">Transmembrane helix</keyword>
<dbReference type="InterPro" id="IPR036188">
    <property type="entry name" value="FAD/NAD-bd_sf"/>
</dbReference>
<keyword evidence="4" id="KW-0521">NADP</keyword>
<dbReference type="KEGG" id="csm:CSUB8521_1390"/>
<dbReference type="RefSeq" id="WP_052243007.1">
    <property type="nucleotide sequence ID" value="NZ_CP007772.1"/>
</dbReference>
<dbReference type="HOGENOM" id="CLU_019722_1_0_7"/>
<dbReference type="Gene3D" id="3.50.50.60">
    <property type="entry name" value="FAD/NAD(P)-binding domain"/>
    <property type="match status" value="2"/>
</dbReference>
<keyword evidence="6" id="KW-0472">Membrane</keyword>
<protein>
    <submittedName>
        <fullName evidence="8">Phytoene dehydrogenase-related protein</fullName>
    </submittedName>
</protein>
<reference evidence="8 9" key="1">
    <citation type="journal article" date="2014" name="Genome Biol. Evol.">
        <title>Comparative Genomics of the Campylobacter lari Group.</title>
        <authorList>
            <person name="Miller W.G."/>
            <person name="Yee E."/>
            <person name="Chapman M.H."/>
            <person name="Smith T.P."/>
            <person name="Bono J.L."/>
            <person name="Huynh S."/>
            <person name="Parker C.T."/>
            <person name="Vandamme P."/>
            <person name="Luong K."/>
            <person name="Korlach J."/>
        </authorList>
    </citation>
    <scope>NUCLEOTIDE SEQUENCE [LARGE SCALE GENOMIC DNA]</scope>
    <source>
        <strain evidence="8 9">LMG 24374</strain>
    </source>
</reference>
<gene>
    <name evidence="8" type="ORF">CSUB8521_1390</name>
</gene>
<dbReference type="InterPro" id="IPR002937">
    <property type="entry name" value="Amino_oxidase"/>
</dbReference>
<keyword evidence="3" id="KW-0274">FAD</keyword>
<evidence type="ECO:0000256" key="5">
    <source>
        <dbReference type="ARBA" id="ARBA00023027"/>
    </source>
</evidence>
<dbReference type="OrthoDB" id="9794630at2"/>
<evidence type="ECO:0000256" key="6">
    <source>
        <dbReference type="SAM" id="Phobius"/>
    </source>
</evidence>
<organism evidence="8 9">
    <name type="scientific">Campylobacter subantarcticus LMG 24374</name>
    <dbReference type="NCBI Taxonomy" id="1388751"/>
    <lineage>
        <taxon>Bacteria</taxon>
        <taxon>Pseudomonadati</taxon>
        <taxon>Campylobacterota</taxon>
        <taxon>Epsilonproteobacteria</taxon>
        <taxon>Campylobacterales</taxon>
        <taxon>Campylobacteraceae</taxon>
        <taxon>Campylobacter</taxon>
    </lineage>
</organism>
<keyword evidence="2" id="KW-0732">Signal</keyword>
<dbReference type="Proteomes" id="UP000031135">
    <property type="component" value="Chromosome"/>
</dbReference>
<sequence length="502" mass="57313">MDVKFDVIIIGSGLGGLSAGAFLAKNGKRVLVLEQHSLIGGCATCFKRKGALIDVGLHEMDWGEAKTDMKHLVFDKLGIKNKIQILPLPSAWSIKSKNYNLTLPHGIEKVKEILKKEFPQECKGIDKYFKAIKTQAYAIRRFPWDLKLSELLLFPFDTAWIFIKNRLFNKKVYDVLNAYIKNDKLKKILNANMSYYHHDSKEFIFSFHAIAQKHYYDGGVYIKGGSQALSDALAEVVKENQGQVLAKAEVVKILIKDQKAYGVEYIQNNQKHTIYAQNIIANCDPLIVYKDLLKDLNLTLEIKAIESKKRACSLVSAYFIYDKDISKIYENMDYCNFIFEDDFLNSSYENTNILKLDIKQRPMAFVNYSKVDSGLASDKYIGVVAFSSNYSEWDLNKQDYKAKKEEVLKAIVQRLDEIFPNLSSHLIHQELATPKTIQRYTKAYEGTIYGFSQDQEGAKNRLHYKSKSIENLYFANSFIFPGGGFTGAILGGYFCANKMNFH</sequence>
<dbReference type="AlphaFoldDB" id="A0A0A8HE68"/>
<dbReference type="PANTHER" id="PTHR46091:SF3">
    <property type="entry name" value="AMINE OXIDASE DOMAIN-CONTAINING PROTEIN"/>
    <property type="match status" value="1"/>
</dbReference>
<evidence type="ECO:0000256" key="4">
    <source>
        <dbReference type="ARBA" id="ARBA00022857"/>
    </source>
</evidence>
<feature type="transmembrane region" description="Helical" evidence="6">
    <location>
        <begin position="472"/>
        <end position="496"/>
    </location>
</feature>
<dbReference type="EMBL" id="CP007772">
    <property type="protein sequence ID" value="AJC91214.1"/>
    <property type="molecule type" value="Genomic_DNA"/>
</dbReference>
<keyword evidence="1" id="KW-0285">Flavoprotein</keyword>
<evidence type="ECO:0000259" key="7">
    <source>
        <dbReference type="Pfam" id="PF01593"/>
    </source>
</evidence>
<accession>A0A0A8HE68</accession>
<dbReference type="GO" id="GO:0016491">
    <property type="term" value="F:oxidoreductase activity"/>
    <property type="evidence" value="ECO:0007669"/>
    <property type="project" value="InterPro"/>
</dbReference>
<keyword evidence="6" id="KW-0812">Transmembrane</keyword>
<evidence type="ECO:0000256" key="3">
    <source>
        <dbReference type="ARBA" id="ARBA00022827"/>
    </source>
</evidence>
<dbReference type="InterPro" id="IPR052206">
    <property type="entry name" value="Retinol_saturase"/>
</dbReference>
<evidence type="ECO:0000256" key="1">
    <source>
        <dbReference type="ARBA" id="ARBA00022630"/>
    </source>
</evidence>
<dbReference type="Pfam" id="PF01593">
    <property type="entry name" value="Amino_oxidase"/>
    <property type="match status" value="1"/>
</dbReference>
<evidence type="ECO:0000256" key="2">
    <source>
        <dbReference type="ARBA" id="ARBA00022729"/>
    </source>
</evidence>
<name>A0A0A8HE68_9BACT</name>
<proteinExistence type="predicted"/>
<feature type="domain" description="Amine oxidase" evidence="7">
    <location>
        <begin position="14"/>
        <end position="499"/>
    </location>
</feature>
<evidence type="ECO:0000313" key="8">
    <source>
        <dbReference type="EMBL" id="AJC91214.1"/>
    </source>
</evidence>
<dbReference type="PANTHER" id="PTHR46091">
    <property type="entry name" value="BLR7054 PROTEIN"/>
    <property type="match status" value="1"/>
</dbReference>